<dbReference type="Gene3D" id="3.30.70.100">
    <property type="match status" value="1"/>
</dbReference>
<evidence type="ECO:0000259" key="1">
    <source>
        <dbReference type="PROSITE" id="PS51502"/>
    </source>
</evidence>
<dbReference type="OrthoDB" id="6637496at2"/>
<name>A0A0D0IKN3_9MICO</name>
<dbReference type="SMART" id="SM00886">
    <property type="entry name" value="Dabb"/>
    <property type="match status" value="1"/>
</dbReference>
<dbReference type="PANTHER" id="PTHR37832:SF1">
    <property type="entry name" value="STRESS-RESPONSE A_B BARREL DOMAIN-CONTAINING PROTEIN"/>
    <property type="match status" value="1"/>
</dbReference>
<dbReference type="SUPFAM" id="SSF54909">
    <property type="entry name" value="Dimeric alpha+beta barrel"/>
    <property type="match status" value="1"/>
</dbReference>
<dbReference type="Proteomes" id="UP000032120">
    <property type="component" value="Unassembled WGS sequence"/>
</dbReference>
<dbReference type="PROSITE" id="PS51502">
    <property type="entry name" value="S_R_A_B_BARREL"/>
    <property type="match status" value="1"/>
</dbReference>
<evidence type="ECO:0000313" key="3">
    <source>
        <dbReference type="Proteomes" id="UP000032120"/>
    </source>
</evidence>
<dbReference type="InterPro" id="IPR013097">
    <property type="entry name" value="Dabb"/>
</dbReference>
<accession>A0A0D0IKN3</accession>
<gene>
    <name evidence="2" type="ORF">SD72_10900</name>
</gene>
<feature type="domain" description="Stress-response A/B barrel" evidence="1">
    <location>
        <begin position="3"/>
        <end position="98"/>
    </location>
</feature>
<dbReference type="AlphaFoldDB" id="A0A0D0IKN3"/>
<comment type="caution">
    <text evidence="2">The sequence shown here is derived from an EMBL/GenBank/DDBJ whole genome shotgun (WGS) entry which is preliminary data.</text>
</comment>
<dbReference type="EMBL" id="JXSQ01000014">
    <property type="protein sequence ID" value="KIP52174.1"/>
    <property type="molecule type" value="Genomic_DNA"/>
</dbReference>
<reference evidence="2 3" key="1">
    <citation type="submission" date="2015-01" db="EMBL/GenBank/DDBJ databases">
        <title>Draft genome sequence of Leucobacter komagatae strain VKM ST2845.</title>
        <authorList>
            <person name="Karlyshev A.V."/>
            <person name="Kudryashova E.B."/>
        </authorList>
    </citation>
    <scope>NUCLEOTIDE SEQUENCE [LARGE SCALE GENOMIC DNA]</scope>
    <source>
        <strain evidence="2 3">VKM ST2845</strain>
    </source>
</reference>
<organism evidence="2 3">
    <name type="scientific">Leucobacter komagatae</name>
    <dbReference type="NCBI Taxonomy" id="55969"/>
    <lineage>
        <taxon>Bacteria</taxon>
        <taxon>Bacillati</taxon>
        <taxon>Actinomycetota</taxon>
        <taxon>Actinomycetes</taxon>
        <taxon>Micrococcales</taxon>
        <taxon>Microbacteriaceae</taxon>
        <taxon>Leucobacter</taxon>
    </lineage>
</organism>
<protein>
    <recommendedName>
        <fullName evidence="1">Stress-response A/B barrel domain-containing protein</fullName>
    </recommendedName>
</protein>
<dbReference type="InterPro" id="IPR011008">
    <property type="entry name" value="Dimeric_a/b-barrel"/>
</dbReference>
<proteinExistence type="predicted"/>
<dbReference type="Pfam" id="PF07876">
    <property type="entry name" value="Dabb"/>
    <property type="match status" value="1"/>
</dbReference>
<dbReference type="PANTHER" id="PTHR37832">
    <property type="entry name" value="BLL2683 PROTEIN"/>
    <property type="match status" value="1"/>
</dbReference>
<sequence>MAVRHIVSWKMNGETAADRARQATEIAEALRALPATVPGIRALDVHLNELNAEANWDLVLVSDHEDRDALDVYATHPDHLAVVALVKERAAGRAGVDFEV</sequence>
<evidence type="ECO:0000313" key="2">
    <source>
        <dbReference type="EMBL" id="KIP52174.1"/>
    </source>
</evidence>
<keyword evidence="3" id="KW-1185">Reference proteome</keyword>
<dbReference type="RefSeq" id="WP_042544480.1">
    <property type="nucleotide sequence ID" value="NZ_JXSQ01000014.1"/>
</dbReference>